<feature type="compositionally biased region" description="Basic and acidic residues" evidence="8">
    <location>
        <begin position="196"/>
        <end position="209"/>
    </location>
</feature>
<feature type="compositionally biased region" description="Acidic residues" evidence="8">
    <location>
        <begin position="444"/>
        <end position="454"/>
    </location>
</feature>
<dbReference type="InterPro" id="IPR012173">
    <property type="entry name" value="Mpp10"/>
</dbReference>
<evidence type="ECO:0000256" key="4">
    <source>
        <dbReference type="ARBA" id="ARBA00023242"/>
    </source>
</evidence>
<dbReference type="Pfam" id="PF04006">
    <property type="entry name" value="Mpp10"/>
    <property type="match status" value="1"/>
</dbReference>
<comment type="similarity">
    <text evidence="6 7">Belongs to the MPP10 family.</text>
</comment>
<dbReference type="STRING" id="436010.A0A166U485"/>
<dbReference type="PIRSF" id="PIRSF017300">
    <property type="entry name" value="snoRNP_Mpp10"/>
    <property type="match status" value="1"/>
</dbReference>
<evidence type="ECO:0000313" key="10">
    <source>
        <dbReference type="Proteomes" id="UP000076532"/>
    </source>
</evidence>
<dbReference type="AlphaFoldDB" id="A0A166U485"/>
<evidence type="ECO:0000313" key="9">
    <source>
        <dbReference type="EMBL" id="KZP31297.1"/>
    </source>
</evidence>
<dbReference type="OrthoDB" id="445326at2759"/>
<evidence type="ECO:0000256" key="5">
    <source>
        <dbReference type="ARBA" id="ARBA00023274"/>
    </source>
</evidence>
<sequence>MAEDLQLPHELQTLSTLIEEKPEAIAVGGDEIRAASLSAAKYIFDLALTTECTGFPQVLELLNSLAPEEAPQTRSKSKRKRSPSPPAKPSRLLQETPLPSLFVDGMNDDQIWEQLDLRAKQLCDTLQEVLEGNPSDEDEVDEGKVPVMAENGEDVDMDEVDWDAEGFEDEEDSEEEEDGDEDMGEEFDEEEGSEEELGKDGTQELRDPSSEEEDEDESPLLLDLPGKKSRRKARGHPVLDDGFFDLASFNAEAEEAEAKSVSKGRLADDDDDDESDGADSVDLFAPVDDTEGFEEEDADSDGGDMFYRDFFDPPPREPGPKAKGKGKGKARAPPADEPSPKKSGRVRFNDEVRVRNIKAKGKNMPLSSMYEEEEDDEDDEDEAEEEGDDASLEESDDGEGEEMDGVQGLGGEDDSESDDEDEDDEEGSEDDGRDTIARLKDDLFAEEEQPEAEDLTAHEKRMTSLRDQIQELEHENVAKKDWVLMGEATSRARPHNSLLEEDLEFERVMKAVPVITEESVLSLEEKIKARILEGRFDDVVRLRPMDDKPFLPSRFFELQDKKSNQSLAQIYEEEFTAAQSGGVAGEDRDGKLKKEHDDINQAWDGICAKLDALCNAHYIPKQPKAAISTVSNVSATSLESALPTTKSASAMLAPEEVFAPSASDLRSRTEMTPIEKRALRGKERKSRQKQRDALDKSVDKFATKVRGIGGVKKQKAEALQGVVKSGKGVTVVGKKRKDILAKKPRTKSS</sequence>
<evidence type="ECO:0000256" key="3">
    <source>
        <dbReference type="ARBA" id="ARBA00022552"/>
    </source>
</evidence>
<accession>A0A166U485</accession>
<comment type="subcellular location">
    <subcellularLocation>
        <location evidence="1 7">Nucleus</location>
        <location evidence="1 7">Nucleolus</location>
    </subcellularLocation>
</comment>
<evidence type="ECO:0000256" key="2">
    <source>
        <dbReference type="ARBA" id="ARBA00022517"/>
    </source>
</evidence>
<feature type="compositionally biased region" description="Basic and acidic residues" evidence="8">
    <location>
        <begin position="433"/>
        <end position="443"/>
    </location>
</feature>
<keyword evidence="5 7" id="KW-0687">Ribonucleoprotein</keyword>
<dbReference type="GO" id="GO:0032040">
    <property type="term" value="C:small-subunit processome"/>
    <property type="evidence" value="ECO:0007669"/>
    <property type="project" value="TreeGrafter"/>
</dbReference>
<evidence type="ECO:0000256" key="7">
    <source>
        <dbReference type="PIRNR" id="PIRNR017300"/>
    </source>
</evidence>
<feature type="compositionally biased region" description="Acidic residues" evidence="8">
    <location>
        <begin position="151"/>
        <end position="195"/>
    </location>
</feature>
<keyword evidence="2 7" id="KW-0690">Ribosome biogenesis</keyword>
<dbReference type="GO" id="GO:0034457">
    <property type="term" value="C:Mpp10 complex"/>
    <property type="evidence" value="ECO:0007669"/>
    <property type="project" value="UniProtKB-UniRule"/>
</dbReference>
<keyword evidence="3 7" id="KW-0698">rRNA processing</keyword>
<feature type="compositionally biased region" description="Acidic residues" evidence="8">
    <location>
        <begin position="268"/>
        <end position="279"/>
    </location>
</feature>
<comment type="function">
    <text evidence="7">Involved in nucleolar processing of pre-18S ribosomal RNA.</text>
</comment>
<evidence type="ECO:0000256" key="1">
    <source>
        <dbReference type="ARBA" id="ARBA00004604"/>
    </source>
</evidence>
<dbReference type="GO" id="GO:0006364">
    <property type="term" value="P:rRNA processing"/>
    <property type="evidence" value="ECO:0007669"/>
    <property type="project" value="UniProtKB-KW"/>
</dbReference>
<feature type="compositionally biased region" description="Basic and acidic residues" evidence="8">
    <location>
        <begin position="306"/>
        <end position="320"/>
    </location>
</feature>
<name>A0A166U485_9AGAM</name>
<gene>
    <name evidence="9" type="ORF">FIBSPDRAFT_814185</name>
</gene>
<keyword evidence="4 7" id="KW-0539">Nucleus</keyword>
<protein>
    <recommendedName>
        <fullName evidence="7">U3 small nucleolar ribonucleoprotein protein MPP10</fullName>
    </recommendedName>
</protein>
<feature type="region of interest" description="Disordered" evidence="8">
    <location>
        <begin position="66"/>
        <end position="101"/>
    </location>
</feature>
<feature type="compositionally biased region" description="Acidic residues" evidence="8">
    <location>
        <begin position="370"/>
        <end position="404"/>
    </location>
</feature>
<evidence type="ECO:0000256" key="8">
    <source>
        <dbReference type="SAM" id="MobiDB-lite"/>
    </source>
</evidence>
<feature type="region of interest" description="Disordered" evidence="8">
    <location>
        <begin position="130"/>
        <end position="241"/>
    </location>
</feature>
<dbReference type="PANTHER" id="PTHR17039">
    <property type="entry name" value="U3 SMALL NUCLEOLAR RIBONUCLEOPROTEIN PROTEIN MPP10"/>
    <property type="match status" value="1"/>
</dbReference>
<dbReference type="PANTHER" id="PTHR17039:SF0">
    <property type="entry name" value="U3 SMALL NUCLEOLAR RIBONUCLEOPROTEIN PROTEIN MPP10"/>
    <property type="match status" value="1"/>
</dbReference>
<feature type="region of interest" description="Disordered" evidence="8">
    <location>
        <begin position="253"/>
        <end position="462"/>
    </location>
</feature>
<reference evidence="9 10" key="1">
    <citation type="journal article" date="2016" name="Mol. Biol. Evol.">
        <title>Comparative Genomics of Early-Diverging Mushroom-Forming Fungi Provides Insights into the Origins of Lignocellulose Decay Capabilities.</title>
        <authorList>
            <person name="Nagy L.G."/>
            <person name="Riley R."/>
            <person name="Tritt A."/>
            <person name="Adam C."/>
            <person name="Daum C."/>
            <person name="Floudas D."/>
            <person name="Sun H."/>
            <person name="Yadav J.S."/>
            <person name="Pangilinan J."/>
            <person name="Larsson K.H."/>
            <person name="Matsuura K."/>
            <person name="Barry K."/>
            <person name="Labutti K."/>
            <person name="Kuo R."/>
            <person name="Ohm R.A."/>
            <person name="Bhattacharya S.S."/>
            <person name="Shirouzu T."/>
            <person name="Yoshinaga Y."/>
            <person name="Martin F.M."/>
            <person name="Grigoriev I.V."/>
            <person name="Hibbett D.S."/>
        </authorList>
    </citation>
    <scope>NUCLEOTIDE SEQUENCE [LARGE SCALE GENOMIC DNA]</scope>
    <source>
        <strain evidence="9 10">CBS 109695</strain>
    </source>
</reference>
<dbReference type="Proteomes" id="UP000076532">
    <property type="component" value="Unassembled WGS sequence"/>
</dbReference>
<keyword evidence="10" id="KW-1185">Reference proteome</keyword>
<dbReference type="GO" id="GO:0005732">
    <property type="term" value="C:sno(s)RNA-containing ribonucleoprotein complex"/>
    <property type="evidence" value="ECO:0007669"/>
    <property type="project" value="UniProtKB-UniRule"/>
</dbReference>
<organism evidence="9 10">
    <name type="scientific">Athelia psychrophila</name>
    <dbReference type="NCBI Taxonomy" id="1759441"/>
    <lineage>
        <taxon>Eukaryota</taxon>
        <taxon>Fungi</taxon>
        <taxon>Dikarya</taxon>
        <taxon>Basidiomycota</taxon>
        <taxon>Agaricomycotina</taxon>
        <taxon>Agaricomycetes</taxon>
        <taxon>Agaricomycetidae</taxon>
        <taxon>Atheliales</taxon>
        <taxon>Atheliaceae</taxon>
        <taxon>Athelia</taxon>
    </lineage>
</organism>
<evidence type="ECO:0000256" key="6">
    <source>
        <dbReference type="ARBA" id="ARBA00029455"/>
    </source>
</evidence>
<dbReference type="EMBL" id="KV417490">
    <property type="protein sequence ID" value="KZP31297.1"/>
    <property type="molecule type" value="Genomic_DNA"/>
</dbReference>
<feature type="compositionally biased region" description="Acidic residues" evidence="8">
    <location>
        <begin position="411"/>
        <end position="432"/>
    </location>
</feature>
<proteinExistence type="inferred from homology"/>
<feature type="compositionally biased region" description="Acidic residues" evidence="8">
    <location>
        <begin position="288"/>
        <end position="302"/>
    </location>
</feature>